<reference evidence="2 3" key="1">
    <citation type="journal article" date="2007" name="Proc. Natl. Acad. Sci. U.S.A.">
        <title>The genome of Syntrophus aciditrophicus: life at the thermodynamic limit of microbial growth.</title>
        <authorList>
            <person name="McInerney M.J."/>
            <person name="Rohlin L."/>
            <person name="Mouttaki H."/>
            <person name="Kim U."/>
            <person name="Krupp R.S."/>
            <person name="Rios-Hernandez L."/>
            <person name="Sieber J."/>
            <person name="Struchtemeyer C.G."/>
            <person name="Bhattacharyya A."/>
            <person name="Campbell J.W."/>
            <person name="Gunsalus R.P."/>
        </authorList>
    </citation>
    <scope>NUCLEOTIDE SEQUENCE [LARGE SCALE GENOMIC DNA]</scope>
    <source>
        <strain evidence="2 3">SB</strain>
    </source>
</reference>
<evidence type="ECO:0000259" key="1">
    <source>
        <dbReference type="Pfam" id="PF01814"/>
    </source>
</evidence>
<protein>
    <submittedName>
        <fullName evidence="2">Hypothetical cytosolic protein</fullName>
    </submittedName>
</protein>
<dbReference type="EMBL" id="CP000252">
    <property type="protein sequence ID" value="ABC78374.1"/>
    <property type="molecule type" value="Genomic_DNA"/>
</dbReference>
<dbReference type="HOGENOM" id="CLU_095978_2_0_7"/>
<sequence length="196" mass="22258">MLFCIHATMRRSDMKATQQLRNEHEGVKIMLNILEQVCRQLETDGNLNEEHFDGILEFLKVFVDKCHHGKEEDLLFPALITAGVSKDGPIAVMLQEHEMGRNYVKSMSDAYAACAGGNESASKTIRKNALAYITLLRNHIEKENNVLFVMADSLLSEKTQDELFEGFERIEEERIGAGKHEEFHGLLGKLSKMYLT</sequence>
<feature type="domain" description="Hemerythrin-like" evidence="1">
    <location>
        <begin position="17"/>
        <end position="150"/>
    </location>
</feature>
<name>Q2LWB2_SYNAS</name>
<dbReference type="STRING" id="56780.SYN_00862"/>
<dbReference type="PANTHER" id="PTHR39966:SF1">
    <property type="entry name" value="HEMERYTHRIN-LIKE DOMAIN-CONTAINING PROTEIN"/>
    <property type="match status" value="1"/>
</dbReference>
<dbReference type="InterPro" id="IPR012312">
    <property type="entry name" value="Hemerythrin-like"/>
</dbReference>
<dbReference type="GO" id="GO:0005886">
    <property type="term" value="C:plasma membrane"/>
    <property type="evidence" value="ECO:0007669"/>
    <property type="project" value="TreeGrafter"/>
</dbReference>
<dbReference type="PANTHER" id="PTHR39966">
    <property type="entry name" value="BLL2471 PROTEIN-RELATED"/>
    <property type="match status" value="1"/>
</dbReference>
<dbReference type="Pfam" id="PF01814">
    <property type="entry name" value="Hemerythrin"/>
    <property type="match status" value="1"/>
</dbReference>
<dbReference type="Proteomes" id="UP000001933">
    <property type="component" value="Chromosome"/>
</dbReference>
<dbReference type="KEGG" id="sat:SYN_00862"/>
<dbReference type="eggNOG" id="COG3945">
    <property type="taxonomic scope" value="Bacteria"/>
</dbReference>
<dbReference type="CDD" id="cd12108">
    <property type="entry name" value="Hr-like"/>
    <property type="match status" value="1"/>
</dbReference>
<dbReference type="AlphaFoldDB" id="Q2LWB2"/>
<evidence type="ECO:0000313" key="2">
    <source>
        <dbReference type="EMBL" id="ABC78374.1"/>
    </source>
</evidence>
<organism evidence="2 3">
    <name type="scientific">Syntrophus aciditrophicus (strain SB)</name>
    <dbReference type="NCBI Taxonomy" id="56780"/>
    <lineage>
        <taxon>Bacteria</taxon>
        <taxon>Pseudomonadati</taxon>
        <taxon>Thermodesulfobacteriota</taxon>
        <taxon>Syntrophia</taxon>
        <taxon>Syntrophales</taxon>
        <taxon>Syntrophaceae</taxon>
        <taxon>Syntrophus</taxon>
    </lineage>
</organism>
<dbReference type="InParanoid" id="Q2LWB2"/>
<keyword evidence="3" id="KW-1185">Reference proteome</keyword>
<evidence type="ECO:0000313" key="3">
    <source>
        <dbReference type="Proteomes" id="UP000001933"/>
    </source>
</evidence>
<dbReference type="Gene3D" id="1.20.120.520">
    <property type="entry name" value="nmb1532 protein domain like"/>
    <property type="match status" value="1"/>
</dbReference>
<proteinExistence type="predicted"/>
<gene>
    <name evidence="2" type="ORF">SYN_00862</name>
</gene>
<accession>Q2LWB2</accession>